<evidence type="ECO:0000256" key="2">
    <source>
        <dbReference type="SAM" id="Phobius"/>
    </source>
</evidence>
<evidence type="ECO:0000313" key="3">
    <source>
        <dbReference type="EMBL" id="TVU09969.1"/>
    </source>
</evidence>
<keyword evidence="2" id="KW-0472">Membrane</keyword>
<proteinExistence type="predicted"/>
<name>A0A5J9TF75_9POAL</name>
<sequence length="90" mass="9269">MARILASGAAAASASLAPSWLFGLCVFVVSVWVVSFAVFICGHSNNGDDRPKKKPAPAPAKKASRGAARSGTVADSTGMYPAAFLRSKRS</sequence>
<protein>
    <submittedName>
        <fullName evidence="3">Uncharacterized protein</fullName>
    </submittedName>
</protein>
<dbReference type="EMBL" id="RWGY01000039">
    <property type="protein sequence ID" value="TVU09969.1"/>
    <property type="molecule type" value="Genomic_DNA"/>
</dbReference>
<evidence type="ECO:0000256" key="1">
    <source>
        <dbReference type="SAM" id="MobiDB-lite"/>
    </source>
</evidence>
<gene>
    <name evidence="3" type="ORF">EJB05_43469</name>
</gene>
<keyword evidence="2" id="KW-1133">Transmembrane helix</keyword>
<keyword evidence="4" id="KW-1185">Reference proteome</keyword>
<feature type="non-terminal residue" evidence="3">
    <location>
        <position position="1"/>
    </location>
</feature>
<accession>A0A5J9TF75</accession>
<evidence type="ECO:0000313" key="4">
    <source>
        <dbReference type="Proteomes" id="UP000324897"/>
    </source>
</evidence>
<keyword evidence="2" id="KW-0812">Transmembrane</keyword>
<dbReference type="AlphaFoldDB" id="A0A5J9TF75"/>
<comment type="caution">
    <text evidence="3">The sequence shown here is derived from an EMBL/GenBank/DDBJ whole genome shotgun (WGS) entry which is preliminary data.</text>
</comment>
<dbReference type="Gramene" id="TVU09969">
    <property type="protein sequence ID" value="TVU09969"/>
    <property type="gene ID" value="EJB05_43469"/>
</dbReference>
<dbReference type="Proteomes" id="UP000324897">
    <property type="component" value="Chromosome 3"/>
</dbReference>
<organism evidence="3 4">
    <name type="scientific">Eragrostis curvula</name>
    <name type="common">weeping love grass</name>
    <dbReference type="NCBI Taxonomy" id="38414"/>
    <lineage>
        <taxon>Eukaryota</taxon>
        <taxon>Viridiplantae</taxon>
        <taxon>Streptophyta</taxon>
        <taxon>Embryophyta</taxon>
        <taxon>Tracheophyta</taxon>
        <taxon>Spermatophyta</taxon>
        <taxon>Magnoliopsida</taxon>
        <taxon>Liliopsida</taxon>
        <taxon>Poales</taxon>
        <taxon>Poaceae</taxon>
        <taxon>PACMAD clade</taxon>
        <taxon>Chloridoideae</taxon>
        <taxon>Eragrostideae</taxon>
        <taxon>Eragrostidinae</taxon>
        <taxon>Eragrostis</taxon>
    </lineage>
</organism>
<feature type="transmembrane region" description="Helical" evidence="2">
    <location>
        <begin position="20"/>
        <end position="42"/>
    </location>
</feature>
<reference evidence="3 4" key="1">
    <citation type="journal article" date="2019" name="Sci. Rep.">
        <title>A high-quality genome of Eragrostis curvula grass provides insights into Poaceae evolution and supports new strategies to enhance forage quality.</title>
        <authorList>
            <person name="Carballo J."/>
            <person name="Santos B.A.C.M."/>
            <person name="Zappacosta D."/>
            <person name="Garbus I."/>
            <person name="Selva J.P."/>
            <person name="Gallo C.A."/>
            <person name="Diaz A."/>
            <person name="Albertini E."/>
            <person name="Caccamo M."/>
            <person name="Echenique V."/>
        </authorList>
    </citation>
    <scope>NUCLEOTIDE SEQUENCE [LARGE SCALE GENOMIC DNA]</scope>
    <source>
        <strain evidence="4">cv. Victoria</strain>
        <tissue evidence="3">Leaf</tissue>
    </source>
</reference>
<feature type="region of interest" description="Disordered" evidence="1">
    <location>
        <begin position="43"/>
        <end position="74"/>
    </location>
</feature>